<dbReference type="InterPro" id="IPR001296">
    <property type="entry name" value="Glyco_trans_1"/>
</dbReference>
<dbReference type="Pfam" id="PF00534">
    <property type="entry name" value="Glycos_transf_1"/>
    <property type="match status" value="1"/>
</dbReference>
<dbReference type="EMBL" id="JAGGLM010000005">
    <property type="protein sequence ID" value="MBP2032459.1"/>
    <property type="molecule type" value="Genomic_DNA"/>
</dbReference>
<dbReference type="Proteomes" id="UP001519307">
    <property type="component" value="Unassembled WGS sequence"/>
</dbReference>
<evidence type="ECO:0000259" key="1">
    <source>
        <dbReference type="Pfam" id="PF00534"/>
    </source>
</evidence>
<dbReference type="SUPFAM" id="SSF53756">
    <property type="entry name" value="UDP-Glycosyltransferase/glycogen phosphorylase"/>
    <property type="match status" value="1"/>
</dbReference>
<keyword evidence="3" id="KW-1185">Reference proteome</keyword>
<name>A0ABS4KR06_9CLOT</name>
<evidence type="ECO:0000313" key="3">
    <source>
        <dbReference type="Proteomes" id="UP001519307"/>
    </source>
</evidence>
<dbReference type="PANTHER" id="PTHR12526:SF630">
    <property type="entry name" value="GLYCOSYLTRANSFERASE"/>
    <property type="match status" value="1"/>
</dbReference>
<dbReference type="Gene3D" id="3.40.50.2000">
    <property type="entry name" value="Glycogen Phosphorylase B"/>
    <property type="match status" value="2"/>
</dbReference>
<proteinExistence type="predicted"/>
<reference evidence="2 3" key="1">
    <citation type="submission" date="2021-03" db="EMBL/GenBank/DDBJ databases">
        <title>Genomic Encyclopedia of Type Strains, Phase IV (KMG-IV): sequencing the most valuable type-strain genomes for metagenomic binning, comparative biology and taxonomic classification.</title>
        <authorList>
            <person name="Goeker M."/>
        </authorList>
    </citation>
    <scope>NUCLEOTIDE SEQUENCE [LARGE SCALE GENOMIC DNA]</scope>
    <source>
        <strain evidence="2 3">DSM 28783</strain>
    </source>
</reference>
<comment type="caution">
    <text evidence="2">The sequence shown here is derived from an EMBL/GenBank/DDBJ whole genome shotgun (WGS) entry which is preliminary data.</text>
</comment>
<gene>
    <name evidence="2" type="ORF">J2Z42_001131</name>
</gene>
<accession>A0ABS4KR06</accession>
<dbReference type="RefSeq" id="WP_209701654.1">
    <property type="nucleotide sequence ID" value="NZ_JAGGLM010000005.1"/>
</dbReference>
<feature type="domain" description="Glycosyl transferase family 1" evidence="1">
    <location>
        <begin position="212"/>
        <end position="380"/>
    </location>
</feature>
<sequence length="400" mass="45076">MRICYITSQTPYGTGEQFILPEVLKLKEKNNDVIIIPIKPEAKLAAGKEPEAIAKDTIYIPLFAFKVFAKSLGYFLSHPAKVFNIVFKIFKYSGTFKKVLKNLAVLPKGIVTGIIISKKNIDHIHCHWASTPSTVGYIAASISNTSWSFTSHRWDIAENNMLVEKAKTAKFIRVIDDPGYNEMIGFIGEENKNKCTKIHVGVNMSSSSEFFREKRDNFIIVMAANFIDKKGHIYLLKSLINIKDKGYKVYCHFYGDGPLEESLKNKAKEYNVDDMVSFDGKIAHDKLIKQYTDGKVDCVVLPSIVTEDGEKEGIPVSLMEAMAAKVPVISTNTGGIYELLRDNCGILIEQKNAKQLEEGIEKLINSKELQKQIAENGYKMVINEFYISTIVDRMAKLFKD</sequence>
<dbReference type="CDD" id="cd03801">
    <property type="entry name" value="GT4_PimA-like"/>
    <property type="match status" value="1"/>
</dbReference>
<dbReference type="PANTHER" id="PTHR12526">
    <property type="entry name" value="GLYCOSYLTRANSFERASE"/>
    <property type="match status" value="1"/>
</dbReference>
<protein>
    <submittedName>
        <fullName evidence="2">Glycosyltransferase involved in cell wall biosynthesis</fullName>
    </submittedName>
</protein>
<organism evidence="2 3">
    <name type="scientific">Clostridium algifaecis</name>
    <dbReference type="NCBI Taxonomy" id="1472040"/>
    <lineage>
        <taxon>Bacteria</taxon>
        <taxon>Bacillati</taxon>
        <taxon>Bacillota</taxon>
        <taxon>Clostridia</taxon>
        <taxon>Eubacteriales</taxon>
        <taxon>Clostridiaceae</taxon>
        <taxon>Clostridium</taxon>
    </lineage>
</organism>
<evidence type="ECO:0000313" key="2">
    <source>
        <dbReference type="EMBL" id="MBP2032459.1"/>
    </source>
</evidence>